<proteinExistence type="predicted"/>
<accession>A0A2K5AQQ6</accession>
<dbReference type="Proteomes" id="UP000236248">
    <property type="component" value="Chromosome NCAV"/>
</dbReference>
<dbReference type="EMBL" id="LT981265">
    <property type="protein sequence ID" value="SPC33981.1"/>
    <property type="molecule type" value="Genomic_DNA"/>
</dbReference>
<gene>
    <name evidence="1" type="ORF">NCAV_0800</name>
</gene>
<keyword evidence="2" id="KW-1185">Reference proteome</keyword>
<organism evidence="1 2">
    <name type="scientific">Candidatus Nitrosocaldus cavascurensis</name>
    <dbReference type="NCBI Taxonomy" id="2058097"/>
    <lineage>
        <taxon>Archaea</taxon>
        <taxon>Nitrososphaerota</taxon>
        <taxon>Nitrososphaeria</taxon>
        <taxon>Candidatus Nitrosocaldales</taxon>
        <taxon>Candidatus Nitrosocaldaceae</taxon>
        <taxon>Candidatus Nitrosocaldus</taxon>
    </lineage>
</organism>
<evidence type="ECO:0000313" key="2">
    <source>
        <dbReference type="Proteomes" id="UP000236248"/>
    </source>
</evidence>
<name>A0A2K5AQQ6_9ARCH</name>
<sequence>MLLSLNLAKKFIYTMSNEEDSCIYNRNAVGSKHKQRNKHYLNLQCCS</sequence>
<dbReference type="KEGG" id="ncv:NCAV_0800"/>
<evidence type="ECO:0000313" key="1">
    <source>
        <dbReference type="EMBL" id="SPC33981.1"/>
    </source>
</evidence>
<reference evidence="2" key="1">
    <citation type="submission" date="2018-01" db="EMBL/GenBank/DDBJ databases">
        <authorList>
            <person name="Kerou L M."/>
        </authorList>
    </citation>
    <scope>NUCLEOTIDE SEQUENCE [LARGE SCALE GENOMIC DNA]</scope>
    <source>
        <strain evidence="2">SCU2</strain>
    </source>
</reference>
<dbReference type="AlphaFoldDB" id="A0A2K5AQQ6"/>
<protein>
    <submittedName>
        <fullName evidence="1">Uncharacterized protein</fullName>
    </submittedName>
</protein>